<comment type="caution">
    <text evidence="3">The sequence shown here is derived from an EMBL/GenBank/DDBJ whole genome shotgun (WGS) entry which is preliminary data.</text>
</comment>
<keyword evidence="4" id="KW-1185">Reference proteome</keyword>
<organism evidence="3 4">
    <name type="scientific">Solanum commersonii</name>
    <name type="common">Commerson's wild potato</name>
    <name type="synonym">Commerson's nightshade</name>
    <dbReference type="NCBI Taxonomy" id="4109"/>
    <lineage>
        <taxon>Eukaryota</taxon>
        <taxon>Viridiplantae</taxon>
        <taxon>Streptophyta</taxon>
        <taxon>Embryophyta</taxon>
        <taxon>Tracheophyta</taxon>
        <taxon>Spermatophyta</taxon>
        <taxon>Magnoliopsida</taxon>
        <taxon>eudicotyledons</taxon>
        <taxon>Gunneridae</taxon>
        <taxon>Pentapetalae</taxon>
        <taxon>asterids</taxon>
        <taxon>lamiids</taxon>
        <taxon>Solanales</taxon>
        <taxon>Solanaceae</taxon>
        <taxon>Solanoideae</taxon>
        <taxon>Solaneae</taxon>
        <taxon>Solanum</taxon>
    </lineage>
</organism>
<feature type="domain" description="Putative plant transposon protein" evidence="2">
    <location>
        <begin position="131"/>
        <end position="292"/>
    </location>
</feature>
<dbReference type="InterPro" id="IPR046796">
    <property type="entry name" value="Transposase_32_dom"/>
</dbReference>
<dbReference type="OrthoDB" id="1324862at2759"/>
<evidence type="ECO:0000313" key="4">
    <source>
        <dbReference type="Proteomes" id="UP000824120"/>
    </source>
</evidence>
<dbReference type="PANTHER" id="PTHR33180">
    <property type="entry name" value="PHOTOSYSTEM II CP43 REACTION CENTER PROTEIN"/>
    <property type="match status" value="1"/>
</dbReference>
<feature type="compositionally biased region" description="Pro residues" evidence="1">
    <location>
        <begin position="75"/>
        <end position="87"/>
    </location>
</feature>
<sequence>MKEDHVLHRKGSKISHREIKGKGKRMQQRKEWLLIQILLTRRELPRLTNESFMRVRSTTSTPSAATLPNTEPVPIQTPPPVAPEPPVVPPLPRLLNRLKGDGLRTILEEKFLFVEGLEGEHAEVLDTLMYHEFEQFRRPRDTYIPSWVRKFYLAYEKLVPKNRKKDSDFRLVKSVMGLPVARSLDDLKGWLALMISDTTPRWMDAGTPIEKRDMNIASRYWFGFISNTIMPSQNKSILRHQRVACLGSIMSKRRIDMGLLISQEMAVRAKQMQTTLPSPVLIIEFCRCARVPQDPASDIEVTPFSSTDIRRTRCFVLLPARQDYPGYDPEDGAASLFSRCVAYLKATNFTTLMGGANDKDTPNIFGTPPATMGDMQRDAAGHTESEMEIDEEQIAVHEEVVRESQEDIIFRDLPNLEEMVVQSATQSMPVETSTTALSRSGAARLSEATPS</sequence>
<feature type="compositionally biased region" description="Polar residues" evidence="1">
    <location>
        <begin position="425"/>
        <end position="438"/>
    </location>
</feature>
<feature type="region of interest" description="Disordered" evidence="1">
    <location>
        <begin position="425"/>
        <end position="451"/>
    </location>
</feature>
<dbReference type="EMBL" id="JACXVP010000001">
    <property type="protein sequence ID" value="KAG5631030.1"/>
    <property type="molecule type" value="Genomic_DNA"/>
</dbReference>
<protein>
    <recommendedName>
        <fullName evidence="2">Putative plant transposon protein domain-containing protein</fullName>
    </recommendedName>
</protein>
<feature type="region of interest" description="Disordered" evidence="1">
    <location>
        <begin position="1"/>
        <end position="22"/>
    </location>
</feature>
<feature type="compositionally biased region" description="Low complexity" evidence="1">
    <location>
        <begin position="57"/>
        <end position="74"/>
    </location>
</feature>
<evidence type="ECO:0000313" key="3">
    <source>
        <dbReference type="EMBL" id="KAG5631030.1"/>
    </source>
</evidence>
<dbReference type="PANTHER" id="PTHR33180:SF31">
    <property type="entry name" value="POLYPROTEIN PROTEIN"/>
    <property type="match status" value="1"/>
</dbReference>
<name>A0A9J6B2T4_SOLCO</name>
<feature type="region of interest" description="Disordered" evidence="1">
    <location>
        <begin position="54"/>
        <end position="87"/>
    </location>
</feature>
<dbReference type="AlphaFoldDB" id="A0A9J6B2T4"/>
<dbReference type="Proteomes" id="UP000824120">
    <property type="component" value="Chromosome 1"/>
</dbReference>
<gene>
    <name evidence="3" type="ORF">H5410_002747</name>
</gene>
<proteinExistence type="predicted"/>
<evidence type="ECO:0000256" key="1">
    <source>
        <dbReference type="SAM" id="MobiDB-lite"/>
    </source>
</evidence>
<reference evidence="3 4" key="1">
    <citation type="submission" date="2020-09" db="EMBL/GenBank/DDBJ databases">
        <title>De no assembly of potato wild relative species, Solanum commersonii.</title>
        <authorList>
            <person name="Cho K."/>
        </authorList>
    </citation>
    <scope>NUCLEOTIDE SEQUENCE [LARGE SCALE GENOMIC DNA]</scope>
    <source>
        <strain evidence="3">LZ3.2</strain>
        <tissue evidence="3">Leaf</tissue>
    </source>
</reference>
<dbReference type="Pfam" id="PF20167">
    <property type="entry name" value="Transposase_32"/>
    <property type="match status" value="1"/>
</dbReference>
<accession>A0A9J6B2T4</accession>
<evidence type="ECO:0000259" key="2">
    <source>
        <dbReference type="Pfam" id="PF20167"/>
    </source>
</evidence>